<dbReference type="Gene3D" id="3.60.21.10">
    <property type="match status" value="1"/>
</dbReference>
<evidence type="ECO:0000313" key="4">
    <source>
        <dbReference type="Proteomes" id="UP000248961"/>
    </source>
</evidence>
<keyword evidence="4" id="KW-1185">Reference proteome</keyword>
<evidence type="ECO:0000259" key="2">
    <source>
        <dbReference type="Pfam" id="PF00149"/>
    </source>
</evidence>
<feature type="domain" description="Calcineurin-like phosphoesterase" evidence="2">
    <location>
        <begin position="6"/>
        <end position="233"/>
    </location>
</feature>
<reference evidence="3 4" key="1">
    <citation type="submission" date="2018-02" db="EMBL/GenBank/DDBJ databases">
        <title>The genomes of Aspergillus section Nigri reveals drivers in fungal speciation.</title>
        <authorList>
            <consortium name="DOE Joint Genome Institute"/>
            <person name="Vesth T.C."/>
            <person name="Nybo J."/>
            <person name="Theobald S."/>
            <person name="Brandl J."/>
            <person name="Frisvad J.C."/>
            <person name="Nielsen K.F."/>
            <person name="Lyhne E.K."/>
            <person name="Kogle M.E."/>
            <person name="Kuo A."/>
            <person name="Riley R."/>
            <person name="Clum A."/>
            <person name="Nolan M."/>
            <person name="Lipzen A."/>
            <person name="Salamov A."/>
            <person name="Henrissat B."/>
            <person name="Wiebenga A."/>
            <person name="De vries R.P."/>
            <person name="Grigoriev I.V."/>
            <person name="Mortensen U.H."/>
            <person name="Andersen M.R."/>
            <person name="Baker S.E."/>
        </authorList>
    </citation>
    <scope>NUCLEOTIDE SEQUENCE [LARGE SCALE GENOMIC DNA]</scope>
    <source>
        <strain evidence="3 4">CBS 101889</strain>
    </source>
</reference>
<dbReference type="Pfam" id="PF00149">
    <property type="entry name" value="Metallophos"/>
    <property type="match status" value="1"/>
</dbReference>
<dbReference type="RefSeq" id="XP_025551090.1">
    <property type="nucleotide sequence ID" value="XM_025691278.1"/>
</dbReference>
<dbReference type="Proteomes" id="UP000248961">
    <property type="component" value="Unassembled WGS sequence"/>
</dbReference>
<dbReference type="EMBL" id="KZ824286">
    <property type="protein sequence ID" value="RAL11936.1"/>
    <property type="molecule type" value="Genomic_DNA"/>
</dbReference>
<feature type="region of interest" description="Disordered" evidence="1">
    <location>
        <begin position="334"/>
        <end position="353"/>
    </location>
</feature>
<protein>
    <recommendedName>
        <fullName evidence="2">Calcineurin-like phosphoesterase domain-containing protein</fullName>
    </recommendedName>
</protein>
<evidence type="ECO:0000313" key="3">
    <source>
        <dbReference type="EMBL" id="RAL11936.1"/>
    </source>
</evidence>
<dbReference type="GO" id="GO:0016787">
    <property type="term" value="F:hydrolase activity"/>
    <property type="evidence" value="ECO:0007669"/>
    <property type="project" value="InterPro"/>
</dbReference>
<feature type="non-terminal residue" evidence="3">
    <location>
        <position position="370"/>
    </location>
</feature>
<proteinExistence type="predicted"/>
<evidence type="ECO:0000256" key="1">
    <source>
        <dbReference type="SAM" id="MobiDB-lite"/>
    </source>
</evidence>
<feature type="compositionally biased region" description="Low complexity" evidence="1">
    <location>
        <begin position="334"/>
        <end position="346"/>
    </location>
</feature>
<dbReference type="CDD" id="cd07379">
    <property type="entry name" value="MPP_239FB"/>
    <property type="match status" value="1"/>
</dbReference>
<dbReference type="OrthoDB" id="630188at2759"/>
<feature type="region of interest" description="Disordered" evidence="1">
    <location>
        <begin position="248"/>
        <end position="271"/>
    </location>
</feature>
<dbReference type="InterPro" id="IPR004843">
    <property type="entry name" value="Calcineurin-like_PHP"/>
</dbReference>
<dbReference type="InterPro" id="IPR029052">
    <property type="entry name" value="Metallo-depent_PP-like"/>
</dbReference>
<dbReference type="VEuPathDB" id="FungiDB:BO97DRAFT_319778"/>
<gene>
    <name evidence="3" type="ORF">BO97DRAFT_319778</name>
</gene>
<dbReference type="GeneID" id="37195567"/>
<dbReference type="AlphaFoldDB" id="A0A395HWN0"/>
<name>A0A395HWN0_ASPHC</name>
<accession>A0A395HWN0</accession>
<dbReference type="SUPFAM" id="SSF56300">
    <property type="entry name" value="Metallo-dependent phosphatases"/>
    <property type="match status" value="1"/>
</dbReference>
<dbReference type="InterPro" id="IPR051693">
    <property type="entry name" value="UPF0046_metallophosphoest"/>
</dbReference>
<dbReference type="PANTHER" id="PTHR12905:SF0">
    <property type="entry name" value="CALCINEURIN-LIKE PHOSPHOESTERASE DOMAIN-CONTAINING PROTEIN"/>
    <property type="match status" value="1"/>
</dbReference>
<organism evidence="3 4">
    <name type="scientific">Aspergillus homomorphus (strain CBS 101889)</name>
    <dbReference type="NCBI Taxonomy" id="1450537"/>
    <lineage>
        <taxon>Eukaryota</taxon>
        <taxon>Fungi</taxon>
        <taxon>Dikarya</taxon>
        <taxon>Ascomycota</taxon>
        <taxon>Pezizomycotina</taxon>
        <taxon>Eurotiomycetes</taxon>
        <taxon>Eurotiomycetidae</taxon>
        <taxon>Eurotiales</taxon>
        <taxon>Aspergillaceae</taxon>
        <taxon>Aspergillus</taxon>
        <taxon>Aspergillus subgen. Circumdati</taxon>
    </lineage>
</organism>
<sequence>SNIRTRFLILSDTHGKPFPEEWTTYAAADVAIHCGDLTDSSYLHEFETTLHHLQRLRAPLKLVIAGNHDFTLDVPVFQQKVKEAGLENELDLVKRVYGEYGEARRLFDDTPQKQQTGEIHLLNEGPHAFTLPNGARLNIYASPYTPSSSSLLGDNETSGWGFQYPRHTNTRNPASHDFNITSTDNNIDVVITHGPPRGIFDYTLARERAGCAALFQAIAQTRPRMHCFGHIHEGWGAMVAQWRDHRHPRSVGISDGDGDDDNSQPSTHFSAIDHGKSTIINKLSRLMTMMMMSPVPGVSGRVEVTSHCAADPVPLRVGEQTLFVNAAVEGTTTTTCSCSSSSSSSSNVPEEDDAPLRHPVWLVDLDLPLA</sequence>
<feature type="non-terminal residue" evidence="3">
    <location>
        <position position="1"/>
    </location>
</feature>
<dbReference type="PANTHER" id="PTHR12905">
    <property type="entry name" value="METALLOPHOSPHOESTERASE"/>
    <property type="match status" value="1"/>
</dbReference>